<dbReference type="Proteomes" id="UP000694844">
    <property type="component" value="Chromosome 7"/>
</dbReference>
<keyword evidence="2" id="KW-1185">Reference proteome</keyword>
<accession>A0A8B8AN21</accession>
<dbReference type="PANTHER" id="PTHR23197">
    <property type="entry name" value="TARSH-RELATED FIBRONECTIN DOMAIN-CONTAINING"/>
    <property type="match status" value="1"/>
</dbReference>
<dbReference type="OrthoDB" id="6129306at2759"/>
<reference evidence="3" key="1">
    <citation type="submission" date="2025-08" db="UniProtKB">
        <authorList>
            <consortium name="RefSeq"/>
        </authorList>
    </citation>
    <scope>IDENTIFICATION</scope>
    <source>
        <tissue evidence="3">Whole sample</tissue>
    </source>
</reference>
<dbReference type="RefSeq" id="XP_022292932.1">
    <property type="nucleotide sequence ID" value="XM_022437224.1"/>
</dbReference>
<evidence type="ECO:0000313" key="2">
    <source>
        <dbReference type="Proteomes" id="UP000694844"/>
    </source>
</evidence>
<dbReference type="InterPro" id="IPR049109">
    <property type="entry name" value="TARSH/FNDC1_C"/>
</dbReference>
<gene>
    <name evidence="3" type="primary">LOC111103762</name>
</gene>
<protein>
    <submittedName>
        <fullName evidence="3">Uncharacterized protein LOC111103762</fullName>
    </submittedName>
</protein>
<evidence type="ECO:0000313" key="3">
    <source>
        <dbReference type="RefSeq" id="XP_022292932.1"/>
    </source>
</evidence>
<dbReference type="AlphaFoldDB" id="A0A8B8AN21"/>
<sequence>MVHGNLRRPFALLAHQTALNQVSHVGTNSTSPMTIRGMVVLEEPDMLKKRSTPPLLMSVWSFATLLGYAREQWGEEFQLQPIAGRSRWYCNSWYECGIKIPGTPEPDCMSATPPCWYSYNVWLDNSFNGCSGGEIFVKRTNYTSAPFLAVQLCSSTRYKLFLGSSLGGKFMNIADGSGREGDHCELVGGSELTANTVMLRSLTVKGYYRHHEGEQFSLGSFSEFTSYYECGVSIPGTDIVV</sequence>
<name>A0A8B8AN21_CRAVI</name>
<proteinExistence type="predicted"/>
<dbReference type="PANTHER" id="PTHR23197:SF11">
    <property type="entry name" value="RE03558P"/>
    <property type="match status" value="1"/>
</dbReference>
<dbReference type="KEGG" id="cvn:111103762"/>
<dbReference type="Pfam" id="PF21731">
    <property type="entry name" value="TARSH_C"/>
    <property type="match status" value="2"/>
</dbReference>
<evidence type="ECO:0000259" key="1">
    <source>
        <dbReference type="Pfam" id="PF21731"/>
    </source>
</evidence>
<organism evidence="2 3">
    <name type="scientific">Crassostrea virginica</name>
    <name type="common">Eastern oyster</name>
    <dbReference type="NCBI Taxonomy" id="6565"/>
    <lineage>
        <taxon>Eukaryota</taxon>
        <taxon>Metazoa</taxon>
        <taxon>Spiralia</taxon>
        <taxon>Lophotrochozoa</taxon>
        <taxon>Mollusca</taxon>
        <taxon>Bivalvia</taxon>
        <taxon>Autobranchia</taxon>
        <taxon>Pteriomorphia</taxon>
        <taxon>Ostreida</taxon>
        <taxon>Ostreoidea</taxon>
        <taxon>Ostreidae</taxon>
        <taxon>Crassostrea</taxon>
    </lineage>
</organism>
<feature type="domain" description="Target of Nesh-SH3/FNDC1 C-terminal" evidence="1">
    <location>
        <begin position="60"/>
        <end position="101"/>
    </location>
</feature>
<dbReference type="GeneID" id="111103762"/>
<feature type="domain" description="Target of Nesh-SH3/FNDC1 C-terminal" evidence="1">
    <location>
        <begin position="116"/>
        <end position="235"/>
    </location>
</feature>